<feature type="domain" description="Response regulatory" evidence="4">
    <location>
        <begin position="10"/>
        <end position="124"/>
    </location>
</feature>
<accession>A0A8J3Z692</accession>
<dbReference type="InterPro" id="IPR016032">
    <property type="entry name" value="Sig_transdc_resp-reg_C-effctor"/>
</dbReference>
<keyword evidence="2 5" id="KW-0238">DNA-binding</keyword>
<dbReference type="InterPro" id="IPR058245">
    <property type="entry name" value="NreC/VraR/RcsB-like_REC"/>
</dbReference>
<name>A0A8J3Z692_9ACTN</name>
<dbReference type="AlphaFoldDB" id="A0A8J3Z692"/>
<dbReference type="GO" id="GO:0006355">
    <property type="term" value="P:regulation of DNA-templated transcription"/>
    <property type="evidence" value="ECO:0007669"/>
    <property type="project" value="InterPro"/>
</dbReference>
<dbReference type="InterPro" id="IPR000792">
    <property type="entry name" value="Tscrpt_reg_LuxR_C"/>
</dbReference>
<gene>
    <name evidence="5" type="ORF">Vau01_052230</name>
</gene>
<dbReference type="EMBL" id="BOPG01000033">
    <property type="protein sequence ID" value="GIJ57707.1"/>
    <property type="molecule type" value="Genomic_DNA"/>
</dbReference>
<dbReference type="PROSITE" id="PS50110">
    <property type="entry name" value="RESPONSE_REGULATORY"/>
    <property type="match status" value="1"/>
</dbReference>
<evidence type="ECO:0000259" key="4">
    <source>
        <dbReference type="PROSITE" id="PS50110"/>
    </source>
</evidence>
<dbReference type="PANTHER" id="PTHR43214">
    <property type="entry name" value="TWO-COMPONENT RESPONSE REGULATOR"/>
    <property type="match status" value="1"/>
</dbReference>
<comment type="caution">
    <text evidence="5">The sequence shown here is derived from an EMBL/GenBank/DDBJ whole genome shotgun (WGS) entry which is preliminary data.</text>
</comment>
<dbReference type="InterPro" id="IPR011006">
    <property type="entry name" value="CheY-like_superfamily"/>
</dbReference>
<keyword evidence="1 3" id="KW-0597">Phosphoprotein</keyword>
<dbReference type="InterPro" id="IPR039420">
    <property type="entry name" value="WalR-like"/>
</dbReference>
<dbReference type="SUPFAM" id="SSF52172">
    <property type="entry name" value="CheY-like"/>
    <property type="match status" value="1"/>
</dbReference>
<dbReference type="PANTHER" id="PTHR43214:SF43">
    <property type="entry name" value="TWO-COMPONENT RESPONSE REGULATOR"/>
    <property type="match status" value="1"/>
</dbReference>
<protein>
    <submittedName>
        <fullName evidence="5">DNA-binding response regulator</fullName>
    </submittedName>
</protein>
<proteinExistence type="predicted"/>
<dbReference type="Gene3D" id="1.10.10.10">
    <property type="entry name" value="Winged helix-like DNA-binding domain superfamily/Winged helix DNA-binding domain"/>
    <property type="match status" value="1"/>
</dbReference>
<dbReference type="SMART" id="SM00448">
    <property type="entry name" value="REC"/>
    <property type="match status" value="1"/>
</dbReference>
<evidence type="ECO:0000256" key="2">
    <source>
        <dbReference type="ARBA" id="ARBA00023125"/>
    </source>
</evidence>
<evidence type="ECO:0000313" key="5">
    <source>
        <dbReference type="EMBL" id="GIJ57707.1"/>
    </source>
</evidence>
<dbReference type="Proteomes" id="UP000612585">
    <property type="component" value="Unassembled WGS sequence"/>
</dbReference>
<feature type="modified residue" description="4-aspartylphosphate" evidence="3">
    <location>
        <position position="62"/>
    </location>
</feature>
<dbReference type="GO" id="GO:0000160">
    <property type="term" value="P:phosphorelay signal transduction system"/>
    <property type="evidence" value="ECO:0007669"/>
    <property type="project" value="InterPro"/>
</dbReference>
<organism evidence="5 6">
    <name type="scientific">Virgisporangium aurantiacum</name>
    <dbReference type="NCBI Taxonomy" id="175570"/>
    <lineage>
        <taxon>Bacteria</taxon>
        <taxon>Bacillati</taxon>
        <taxon>Actinomycetota</taxon>
        <taxon>Actinomycetes</taxon>
        <taxon>Micromonosporales</taxon>
        <taxon>Micromonosporaceae</taxon>
        <taxon>Virgisporangium</taxon>
    </lineage>
</organism>
<dbReference type="Pfam" id="PF00072">
    <property type="entry name" value="Response_reg"/>
    <property type="match status" value="1"/>
</dbReference>
<dbReference type="InterPro" id="IPR036388">
    <property type="entry name" value="WH-like_DNA-bd_sf"/>
</dbReference>
<dbReference type="SUPFAM" id="SSF46894">
    <property type="entry name" value="C-terminal effector domain of the bipartite response regulators"/>
    <property type="match status" value="1"/>
</dbReference>
<evidence type="ECO:0000256" key="3">
    <source>
        <dbReference type="PROSITE-ProRule" id="PRU00169"/>
    </source>
</evidence>
<dbReference type="SMART" id="SM00421">
    <property type="entry name" value="HTH_LUXR"/>
    <property type="match status" value="1"/>
</dbReference>
<dbReference type="InterPro" id="IPR001789">
    <property type="entry name" value="Sig_transdc_resp-reg_receiver"/>
</dbReference>
<reference evidence="5" key="1">
    <citation type="submission" date="2021-01" db="EMBL/GenBank/DDBJ databases">
        <title>Whole genome shotgun sequence of Virgisporangium aurantiacum NBRC 16421.</title>
        <authorList>
            <person name="Komaki H."/>
            <person name="Tamura T."/>
        </authorList>
    </citation>
    <scope>NUCLEOTIDE SEQUENCE</scope>
    <source>
        <strain evidence="5">NBRC 16421</strain>
    </source>
</reference>
<sequence>MGEPGVARVTVAIVDDHPVVLEGVQAWLDRDPDRRVELVASGPTVADVCVGAGADADVLVVDLNLGGASAIDQIADLAARRRVVVFSQEMDETVILTVLESGASAYLTKNEGGDYFVDTVVAAAQDRAYVTPSSAGAMWADTRPARPDLSKQERTALRLWFEGMSKASVAMRMNISVHTANQYINRARIKYSKAGRPGHTKAALLARAIEDGLIRPEEVREYHSMARLNREEE</sequence>
<evidence type="ECO:0000256" key="1">
    <source>
        <dbReference type="ARBA" id="ARBA00022553"/>
    </source>
</evidence>
<dbReference type="GO" id="GO:0003677">
    <property type="term" value="F:DNA binding"/>
    <property type="evidence" value="ECO:0007669"/>
    <property type="project" value="UniProtKB-KW"/>
</dbReference>
<evidence type="ECO:0000313" key="6">
    <source>
        <dbReference type="Proteomes" id="UP000612585"/>
    </source>
</evidence>
<dbReference type="Gene3D" id="3.40.50.2300">
    <property type="match status" value="1"/>
</dbReference>
<dbReference type="CDD" id="cd17535">
    <property type="entry name" value="REC_NarL-like"/>
    <property type="match status" value="1"/>
</dbReference>
<dbReference type="Pfam" id="PF00196">
    <property type="entry name" value="GerE"/>
    <property type="match status" value="1"/>
</dbReference>
<keyword evidence="6" id="KW-1185">Reference proteome</keyword>